<keyword evidence="6 9" id="KW-0472">Membrane</keyword>
<dbReference type="Gramene" id="TKW20979">
    <property type="protein sequence ID" value="TKW20979"/>
    <property type="gene ID" value="SEVIR_4G192200v2"/>
</dbReference>
<evidence type="ECO:0000259" key="11">
    <source>
        <dbReference type="PROSITE" id="PS50213"/>
    </source>
</evidence>
<feature type="transmembrane region" description="Helical" evidence="9">
    <location>
        <begin position="446"/>
        <end position="465"/>
    </location>
</feature>
<dbReference type="Proteomes" id="UP000298652">
    <property type="component" value="Chromosome 4"/>
</dbReference>
<keyword evidence="9" id="KW-0812">Transmembrane</keyword>
<sequence length="466" mass="47472">MRLAGILSASTVLLPLLLVLGASPPCHGASGHNITDILAAHPDFTEFSAALTSTGAAAEINNRTTITVLAVDNDVMSQLKAQQLQPRDLERVIYLHCLLDYFDATKLGSIRGGFVQATSLYQATGKAQGGEGMVNVTVFRGGRVAFALSGTSNVPPAAFYQKSIKEEPYQIAVLQVSAPIWSPAPVAGAQAPAPEPPAPGLADLLSKNGCGGFASLLAATADAAAKFERSAGGGGGLTVFCPDDKAVTAFDATFKNLSADGQLAVLLYHGVAAHYSAQSLKTINGDVNTLATDGSKGYKYNLTVRADGDTVELSSASQSAAKVTKTVVDKAPLAVYLIDAVLLPSELFNASHGRTAPAPAPASSPAHAPPPAPAPASSPAHATPPAPVPASSPAQAPTPPAIAPATPPTPRRHPAPPQEADTPADSPDADSQPPADQKNNGARDTVSWSLGMVVAAAVPVIVLLLQ</sequence>
<accession>A0A4U6V2K3</accession>
<comment type="subcellular location">
    <subcellularLocation>
        <location evidence="1">Cell membrane</location>
        <topology evidence="1">Lipid-anchor</topology>
        <topology evidence="1">GPI-anchor</topology>
    </subcellularLocation>
</comment>
<evidence type="ECO:0000256" key="3">
    <source>
        <dbReference type="ARBA" id="ARBA00022475"/>
    </source>
</evidence>
<dbReference type="OMA" id="NHEYNLT"/>
<dbReference type="SUPFAM" id="SSF82153">
    <property type="entry name" value="FAS1 domain"/>
    <property type="match status" value="2"/>
</dbReference>
<evidence type="ECO:0000256" key="8">
    <source>
        <dbReference type="SAM" id="MobiDB-lite"/>
    </source>
</evidence>
<dbReference type="PROSITE" id="PS50213">
    <property type="entry name" value="FAS1"/>
    <property type="match status" value="2"/>
</dbReference>
<evidence type="ECO:0000313" key="13">
    <source>
        <dbReference type="Proteomes" id="UP000298652"/>
    </source>
</evidence>
<dbReference type="PANTHER" id="PTHR32382:SF52">
    <property type="entry name" value="FAS1 DOMAIN-CONTAINING PROTEIN"/>
    <property type="match status" value="1"/>
</dbReference>
<keyword evidence="7" id="KW-0449">Lipoprotein</keyword>
<feature type="domain" description="FAS1" evidence="11">
    <location>
        <begin position="197"/>
        <end position="342"/>
    </location>
</feature>
<comment type="similarity">
    <text evidence="2">Belongs to the fasciclin-like AGP family.</text>
</comment>
<feature type="signal peptide" evidence="10">
    <location>
        <begin position="1"/>
        <end position="28"/>
    </location>
</feature>
<evidence type="ECO:0000256" key="5">
    <source>
        <dbReference type="ARBA" id="ARBA00022729"/>
    </source>
</evidence>
<feature type="chain" id="PRO_5020620498" description="FAS1 domain-containing protein" evidence="10">
    <location>
        <begin position="29"/>
        <end position="466"/>
    </location>
</feature>
<feature type="domain" description="FAS1" evidence="11">
    <location>
        <begin position="31"/>
        <end position="178"/>
    </location>
</feature>
<keyword evidence="4" id="KW-0336">GPI-anchor</keyword>
<dbReference type="Gene3D" id="2.30.180.10">
    <property type="entry name" value="FAS1 domain"/>
    <property type="match status" value="2"/>
</dbReference>
<dbReference type="Pfam" id="PF02469">
    <property type="entry name" value="Fasciclin"/>
    <property type="match status" value="1"/>
</dbReference>
<keyword evidence="4" id="KW-0325">Glycoprotein</keyword>
<evidence type="ECO:0000256" key="4">
    <source>
        <dbReference type="ARBA" id="ARBA00022622"/>
    </source>
</evidence>
<keyword evidence="3" id="KW-1003">Cell membrane</keyword>
<evidence type="ECO:0000256" key="2">
    <source>
        <dbReference type="ARBA" id="ARBA00007843"/>
    </source>
</evidence>
<dbReference type="EMBL" id="CM016555">
    <property type="protein sequence ID" value="TKW20979.1"/>
    <property type="molecule type" value="Genomic_DNA"/>
</dbReference>
<evidence type="ECO:0000256" key="6">
    <source>
        <dbReference type="ARBA" id="ARBA00023136"/>
    </source>
</evidence>
<feature type="compositionally biased region" description="Low complexity" evidence="8">
    <location>
        <begin position="420"/>
        <end position="437"/>
    </location>
</feature>
<evidence type="ECO:0000256" key="7">
    <source>
        <dbReference type="ARBA" id="ARBA00023288"/>
    </source>
</evidence>
<reference evidence="12" key="1">
    <citation type="submission" date="2019-03" db="EMBL/GenBank/DDBJ databases">
        <title>WGS assembly of Setaria viridis.</title>
        <authorList>
            <person name="Huang P."/>
            <person name="Jenkins J."/>
            <person name="Grimwood J."/>
            <person name="Barry K."/>
            <person name="Healey A."/>
            <person name="Mamidi S."/>
            <person name="Sreedasyam A."/>
            <person name="Shu S."/>
            <person name="Feldman M."/>
            <person name="Wu J."/>
            <person name="Yu Y."/>
            <person name="Chen C."/>
            <person name="Johnson J."/>
            <person name="Rokhsar D."/>
            <person name="Baxter I."/>
            <person name="Schmutz J."/>
            <person name="Brutnell T."/>
            <person name="Kellogg E."/>
        </authorList>
    </citation>
    <scope>NUCLEOTIDE SEQUENCE [LARGE SCALE GENOMIC DNA]</scope>
</reference>
<gene>
    <name evidence="12" type="ORF">SEVIR_4G192200v2</name>
</gene>
<dbReference type="InterPro" id="IPR033254">
    <property type="entry name" value="Plant_FLA"/>
</dbReference>
<organism evidence="12 13">
    <name type="scientific">Setaria viridis</name>
    <name type="common">Green bristlegrass</name>
    <name type="synonym">Setaria italica subsp. viridis</name>
    <dbReference type="NCBI Taxonomy" id="4556"/>
    <lineage>
        <taxon>Eukaryota</taxon>
        <taxon>Viridiplantae</taxon>
        <taxon>Streptophyta</taxon>
        <taxon>Embryophyta</taxon>
        <taxon>Tracheophyta</taxon>
        <taxon>Spermatophyta</taxon>
        <taxon>Magnoliopsida</taxon>
        <taxon>Liliopsida</taxon>
        <taxon>Poales</taxon>
        <taxon>Poaceae</taxon>
        <taxon>PACMAD clade</taxon>
        <taxon>Panicoideae</taxon>
        <taxon>Panicodae</taxon>
        <taxon>Paniceae</taxon>
        <taxon>Cenchrinae</taxon>
        <taxon>Setaria</taxon>
    </lineage>
</organism>
<keyword evidence="13" id="KW-1185">Reference proteome</keyword>
<protein>
    <recommendedName>
        <fullName evidence="11">FAS1 domain-containing protein</fullName>
    </recommendedName>
</protein>
<proteinExistence type="inferred from homology"/>
<dbReference type="SMART" id="SM00554">
    <property type="entry name" value="FAS1"/>
    <property type="match status" value="1"/>
</dbReference>
<dbReference type="GO" id="GO:0005886">
    <property type="term" value="C:plasma membrane"/>
    <property type="evidence" value="ECO:0007669"/>
    <property type="project" value="UniProtKB-SubCell"/>
</dbReference>
<name>A0A4U6V2K3_SETVI</name>
<keyword evidence="9" id="KW-1133">Transmembrane helix</keyword>
<dbReference type="InterPro" id="IPR000782">
    <property type="entry name" value="FAS1_domain"/>
</dbReference>
<dbReference type="GO" id="GO:0098552">
    <property type="term" value="C:side of membrane"/>
    <property type="evidence" value="ECO:0007669"/>
    <property type="project" value="UniProtKB-KW"/>
</dbReference>
<dbReference type="InterPro" id="IPR036378">
    <property type="entry name" value="FAS1_dom_sf"/>
</dbReference>
<evidence type="ECO:0000256" key="9">
    <source>
        <dbReference type="SAM" id="Phobius"/>
    </source>
</evidence>
<dbReference type="PANTHER" id="PTHR32382">
    <property type="entry name" value="FASCICLIN-LIKE ARABINOGALACTAN PROTEIN"/>
    <property type="match status" value="1"/>
</dbReference>
<feature type="region of interest" description="Disordered" evidence="8">
    <location>
        <begin position="353"/>
        <end position="443"/>
    </location>
</feature>
<evidence type="ECO:0000313" key="12">
    <source>
        <dbReference type="EMBL" id="TKW20979.1"/>
    </source>
</evidence>
<keyword evidence="5 10" id="KW-0732">Signal</keyword>
<evidence type="ECO:0000256" key="10">
    <source>
        <dbReference type="SAM" id="SignalP"/>
    </source>
</evidence>
<dbReference type="AlphaFoldDB" id="A0A4U6V2K3"/>
<feature type="compositionally biased region" description="Pro residues" evidence="8">
    <location>
        <begin position="358"/>
        <end position="409"/>
    </location>
</feature>
<evidence type="ECO:0000256" key="1">
    <source>
        <dbReference type="ARBA" id="ARBA00004609"/>
    </source>
</evidence>